<comment type="caution">
    <text evidence="1">The sequence shown here is derived from an EMBL/GenBank/DDBJ whole genome shotgun (WGS) entry which is preliminary data.</text>
</comment>
<name>A0A699Z4J1_HAELA</name>
<sequence length="213" mass="22880">EKSFLGLLLKGRDLTTGTTLDLQQVMAQIHVFLLAGYETTATALTFALYLLAANPEAQRKLQVEVDSQGEMLALPLNTLASTAAKGANCDPVAHQQAHARPAARPELAPAGVGLTAEEVAASFPYACAVLDEAMRLYPPAASALRSPPEDIEVAGYRIPAHTFLYMPIHSYHHDADVWPDVAEFKPERHLVGHPDAMDAAAKACFMPFGHGAR</sequence>
<dbReference type="InterPro" id="IPR001128">
    <property type="entry name" value="Cyt_P450"/>
</dbReference>
<dbReference type="GO" id="GO:0016705">
    <property type="term" value="F:oxidoreductase activity, acting on paired donors, with incorporation or reduction of molecular oxygen"/>
    <property type="evidence" value="ECO:0007669"/>
    <property type="project" value="InterPro"/>
</dbReference>
<dbReference type="PANTHER" id="PTHR24301">
    <property type="entry name" value="THROMBOXANE-A SYNTHASE"/>
    <property type="match status" value="1"/>
</dbReference>
<dbReference type="Pfam" id="PF00067">
    <property type="entry name" value="p450"/>
    <property type="match status" value="2"/>
</dbReference>
<dbReference type="GO" id="GO:0020037">
    <property type="term" value="F:heme binding"/>
    <property type="evidence" value="ECO:0007669"/>
    <property type="project" value="InterPro"/>
</dbReference>
<keyword evidence="2" id="KW-1185">Reference proteome</keyword>
<dbReference type="PANTHER" id="PTHR24301:SF2">
    <property type="entry name" value="THROMBOXANE-A SYNTHASE"/>
    <property type="match status" value="1"/>
</dbReference>
<reference evidence="1 2" key="1">
    <citation type="submission" date="2020-02" db="EMBL/GenBank/DDBJ databases">
        <title>Draft genome sequence of Haematococcus lacustris strain NIES-144.</title>
        <authorList>
            <person name="Morimoto D."/>
            <person name="Nakagawa S."/>
            <person name="Yoshida T."/>
            <person name="Sawayama S."/>
        </authorList>
    </citation>
    <scope>NUCLEOTIDE SEQUENCE [LARGE SCALE GENOMIC DNA]</scope>
    <source>
        <strain evidence="1 2">NIES-144</strain>
    </source>
</reference>
<dbReference type="Proteomes" id="UP000485058">
    <property type="component" value="Unassembled WGS sequence"/>
</dbReference>
<feature type="non-terminal residue" evidence="1">
    <location>
        <position position="1"/>
    </location>
</feature>
<dbReference type="GO" id="GO:0004497">
    <property type="term" value="F:monooxygenase activity"/>
    <property type="evidence" value="ECO:0007669"/>
    <property type="project" value="InterPro"/>
</dbReference>
<evidence type="ECO:0008006" key="3">
    <source>
        <dbReference type="Google" id="ProtNLM"/>
    </source>
</evidence>
<dbReference type="SUPFAM" id="SSF48264">
    <property type="entry name" value="Cytochrome P450"/>
    <property type="match status" value="1"/>
</dbReference>
<dbReference type="InterPro" id="IPR036396">
    <property type="entry name" value="Cyt_P450_sf"/>
</dbReference>
<accession>A0A699Z4J1</accession>
<proteinExistence type="predicted"/>
<gene>
    <name evidence="1" type="ORF">HaLaN_12905</name>
</gene>
<dbReference type="InterPro" id="IPR002401">
    <property type="entry name" value="Cyt_P450_E_grp-I"/>
</dbReference>
<dbReference type="PRINTS" id="PR00385">
    <property type="entry name" value="P450"/>
</dbReference>
<dbReference type="AlphaFoldDB" id="A0A699Z4J1"/>
<dbReference type="PRINTS" id="PR00463">
    <property type="entry name" value="EP450I"/>
</dbReference>
<organism evidence="1 2">
    <name type="scientific">Haematococcus lacustris</name>
    <name type="common">Green alga</name>
    <name type="synonym">Haematococcus pluvialis</name>
    <dbReference type="NCBI Taxonomy" id="44745"/>
    <lineage>
        <taxon>Eukaryota</taxon>
        <taxon>Viridiplantae</taxon>
        <taxon>Chlorophyta</taxon>
        <taxon>core chlorophytes</taxon>
        <taxon>Chlorophyceae</taxon>
        <taxon>CS clade</taxon>
        <taxon>Chlamydomonadales</taxon>
        <taxon>Haematococcaceae</taxon>
        <taxon>Haematococcus</taxon>
    </lineage>
</organism>
<evidence type="ECO:0000313" key="2">
    <source>
        <dbReference type="Proteomes" id="UP000485058"/>
    </source>
</evidence>
<dbReference type="Gene3D" id="1.10.630.10">
    <property type="entry name" value="Cytochrome P450"/>
    <property type="match status" value="1"/>
</dbReference>
<dbReference type="GO" id="GO:0005506">
    <property type="term" value="F:iron ion binding"/>
    <property type="evidence" value="ECO:0007669"/>
    <property type="project" value="InterPro"/>
</dbReference>
<evidence type="ECO:0000313" key="1">
    <source>
        <dbReference type="EMBL" id="GFH16480.1"/>
    </source>
</evidence>
<protein>
    <recommendedName>
        <fullName evidence="3">Cytochrome P450</fullName>
    </recommendedName>
</protein>
<dbReference type="EMBL" id="BLLF01001003">
    <property type="protein sequence ID" value="GFH16480.1"/>
    <property type="molecule type" value="Genomic_DNA"/>
</dbReference>